<keyword evidence="5" id="KW-0547">Nucleotide-binding</keyword>
<evidence type="ECO:0000256" key="3">
    <source>
        <dbReference type="ARBA" id="ARBA00022650"/>
    </source>
</evidence>
<dbReference type="InterPro" id="IPR015947">
    <property type="entry name" value="PUA-like_sf"/>
</dbReference>
<dbReference type="Gene3D" id="2.30.130.10">
    <property type="entry name" value="PUA domain"/>
    <property type="match status" value="2"/>
</dbReference>
<keyword evidence="11" id="KW-1185">Reference proteome</keyword>
<dbReference type="SUPFAM" id="SSF88697">
    <property type="entry name" value="PUA domain-like"/>
    <property type="match status" value="1"/>
</dbReference>
<dbReference type="GO" id="GO:0004349">
    <property type="term" value="F:glutamate 5-kinase activity"/>
    <property type="evidence" value="ECO:0007669"/>
    <property type="project" value="InterPro"/>
</dbReference>
<dbReference type="FunCoup" id="A0A317XXI4">
    <property type="interactions" value="220"/>
</dbReference>
<dbReference type="PROSITE" id="PS00902">
    <property type="entry name" value="GLUTAMATE_5_KINASE"/>
    <property type="match status" value="1"/>
</dbReference>
<dbReference type="HAMAP" id="MF_00456">
    <property type="entry name" value="ProB"/>
    <property type="match status" value="1"/>
</dbReference>
<dbReference type="Gene3D" id="3.40.1160.10">
    <property type="entry name" value="Acetylglutamate kinase-like"/>
    <property type="match status" value="2"/>
</dbReference>
<dbReference type="EMBL" id="KZ819188">
    <property type="protein sequence ID" value="PWZ02812.1"/>
    <property type="molecule type" value="Genomic_DNA"/>
</dbReference>
<dbReference type="PRINTS" id="PR00474">
    <property type="entry name" value="GLU5KINASE"/>
</dbReference>
<dbReference type="PANTHER" id="PTHR43654:SF3">
    <property type="entry name" value="GLUTAMATE 5-KINASE"/>
    <property type="match status" value="1"/>
</dbReference>
<evidence type="ECO:0000313" key="10">
    <source>
        <dbReference type="EMBL" id="PWZ02812.1"/>
    </source>
</evidence>
<dbReference type="GO" id="GO:1901607">
    <property type="term" value="P:alpha-amino acid biosynthetic process"/>
    <property type="evidence" value="ECO:0007669"/>
    <property type="project" value="UniProtKB-ARBA"/>
</dbReference>
<keyword evidence="2" id="KW-0028">Amino-acid biosynthesis</keyword>
<keyword evidence="1" id="KW-0963">Cytoplasm</keyword>
<dbReference type="FunFam" id="3.40.1160.10:FF:000018">
    <property type="entry name" value="Glutamate 5-kinase"/>
    <property type="match status" value="1"/>
</dbReference>
<evidence type="ECO:0000256" key="6">
    <source>
        <dbReference type="ARBA" id="ARBA00022777"/>
    </source>
</evidence>
<dbReference type="InterPro" id="IPR001057">
    <property type="entry name" value="Glu/AcGlu_kinase"/>
</dbReference>
<evidence type="ECO:0000259" key="9">
    <source>
        <dbReference type="Pfam" id="PF00696"/>
    </source>
</evidence>
<dbReference type="InterPro" id="IPR036974">
    <property type="entry name" value="PUA_sf"/>
</dbReference>
<dbReference type="InterPro" id="IPR041739">
    <property type="entry name" value="G5K_ProB"/>
</dbReference>
<dbReference type="GO" id="GO:0005524">
    <property type="term" value="F:ATP binding"/>
    <property type="evidence" value="ECO:0007669"/>
    <property type="project" value="UniProtKB-KW"/>
</dbReference>
<feature type="region of interest" description="Disordered" evidence="8">
    <location>
        <begin position="457"/>
        <end position="503"/>
    </location>
</feature>
<proteinExistence type="inferred from homology"/>
<dbReference type="Proteomes" id="UP000246740">
    <property type="component" value="Unassembled WGS sequence"/>
</dbReference>
<accession>A0A317XXI4</accession>
<dbReference type="InterPro" id="IPR005715">
    <property type="entry name" value="Glu_5kinase/COase_Synthase"/>
</dbReference>
<dbReference type="InParanoid" id="A0A317XXI4"/>
<dbReference type="InterPro" id="IPR001048">
    <property type="entry name" value="Asp/Glu/Uridylate_kinase"/>
</dbReference>
<dbReference type="AlphaFoldDB" id="A0A317XXI4"/>
<dbReference type="InterPro" id="IPR019797">
    <property type="entry name" value="Glutamate_5-kinase_CS"/>
</dbReference>
<evidence type="ECO:0000256" key="4">
    <source>
        <dbReference type="ARBA" id="ARBA00022679"/>
    </source>
</evidence>
<gene>
    <name evidence="10" type="ORF">BCV70DRAFT_197077</name>
</gene>
<sequence length="564" mass="58801">MVHHAQTSAGPSGSAGQAASAASTAAAAAHGVDAAGSSSKTIVIKLGTSSIISEETRHPKIAILSSLVETCYTLRSLGHKVVIVCSGAIGIGRLRMKINEKPKSVGERQALAALGQLRLIALWDSLFQTVGIDVAQVLLTRNDIADRPRYSNARTTLNTLMSPPFNAIPIVNENDTVSVSELRFGDNDTLSAITAGLVDADYLFLCTDVDGLYTGNPRSDPNARRLGVVPDVAAVRKAVSVATMGSSFGTGGMQTKLIAAELATAAGVATVILNGSHPENMIKVVEQGLPSSSATSAATMDSLASSISSLASEEAALIGHPPLEEPAHTLFLPKPNPLSSRKWSILHALHPAGTLIIDEGAFNRIARADSGGRLLPAGVVGVEGNWERMQAIRLVVRRQVPRHSDAAVRGAANDHDPSLVNSSQYARNIGQYLVRTDASSPLLSGARTPPVIDSLRKSTASVPLSPSPLIASTSSANDLGSSSDGTPAQQSSGTGAERGVASESTAAEDWEWQLIEVGRALANYTSIESERIKGIKSSQIASVLGYADSDYVTDQVALHTLSLH</sequence>
<feature type="domain" description="Aspartate/glutamate/uridylate kinase" evidence="9">
    <location>
        <begin position="40"/>
        <end position="273"/>
    </location>
</feature>
<keyword evidence="7" id="KW-0067">ATP-binding</keyword>
<evidence type="ECO:0000256" key="8">
    <source>
        <dbReference type="SAM" id="MobiDB-lite"/>
    </source>
</evidence>
<evidence type="ECO:0000256" key="5">
    <source>
        <dbReference type="ARBA" id="ARBA00022741"/>
    </source>
</evidence>
<dbReference type="OrthoDB" id="409889at2759"/>
<dbReference type="PANTHER" id="PTHR43654">
    <property type="entry name" value="GLUTAMATE 5-KINASE"/>
    <property type="match status" value="1"/>
</dbReference>
<dbReference type="STRING" id="1882483.A0A317XXI4"/>
<evidence type="ECO:0000256" key="7">
    <source>
        <dbReference type="ARBA" id="ARBA00022840"/>
    </source>
</evidence>
<dbReference type="GO" id="GO:0005829">
    <property type="term" value="C:cytosol"/>
    <property type="evidence" value="ECO:0007669"/>
    <property type="project" value="TreeGrafter"/>
</dbReference>
<dbReference type="SUPFAM" id="SSF53633">
    <property type="entry name" value="Carbamate kinase-like"/>
    <property type="match status" value="1"/>
</dbReference>
<keyword evidence="4" id="KW-0808">Transferase</keyword>
<keyword evidence="3" id="KW-0641">Proline biosynthesis</keyword>
<dbReference type="Pfam" id="PF00696">
    <property type="entry name" value="AA_kinase"/>
    <property type="match status" value="1"/>
</dbReference>
<dbReference type="CDD" id="cd04242">
    <property type="entry name" value="AAK_G5K_ProB"/>
    <property type="match status" value="1"/>
</dbReference>
<evidence type="ECO:0000256" key="2">
    <source>
        <dbReference type="ARBA" id="ARBA00022605"/>
    </source>
</evidence>
<evidence type="ECO:0000313" key="11">
    <source>
        <dbReference type="Proteomes" id="UP000246740"/>
    </source>
</evidence>
<keyword evidence="6 10" id="KW-0418">Kinase</keyword>
<dbReference type="InterPro" id="IPR036393">
    <property type="entry name" value="AceGlu_kinase-like_sf"/>
</dbReference>
<protein>
    <submittedName>
        <fullName evidence="10">Glutamate 5-kinase</fullName>
    </submittedName>
</protein>
<feature type="compositionally biased region" description="Polar residues" evidence="8">
    <location>
        <begin position="457"/>
        <end position="494"/>
    </location>
</feature>
<organism evidence="10 11">
    <name type="scientific">Testicularia cyperi</name>
    <dbReference type="NCBI Taxonomy" id="1882483"/>
    <lineage>
        <taxon>Eukaryota</taxon>
        <taxon>Fungi</taxon>
        <taxon>Dikarya</taxon>
        <taxon>Basidiomycota</taxon>
        <taxon>Ustilaginomycotina</taxon>
        <taxon>Ustilaginomycetes</taxon>
        <taxon>Ustilaginales</taxon>
        <taxon>Anthracoideaceae</taxon>
        <taxon>Testicularia</taxon>
    </lineage>
</organism>
<name>A0A317XXI4_9BASI</name>
<dbReference type="GO" id="GO:0003723">
    <property type="term" value="F:RNA binding"/>
    <property type="evidence" value="ECO:0007669"/>
    <property type="project" value="InterPro"/>
</dbReference>
<evidence type="ECO:0000256" key="1">
    <source>
        <dbReference type="ARBA" id="ARBA00022490"/>
    </source>
</evidence>
<dbReference type="PROSITE" id="PS50890">
    <property type="entry name" value="PUA"/>
    <property type="match status" value="2"/>
</dbReference>
<reference evidence="10 11" key="1">
    <citation type="journal article" date="2018" name="Mol. Biol. Evol.">
        <title>Broad Genomic Sampling Reveals a Smut Pathogenic Ancestry of the Fungal Clade Ustilaginomycotina.</title>
        <authorList>
            <person name="Kijpornyongpan T."/>
            <person name="Mondo S.J."/>
            <person name="Barry K."/>
            <person name="Sandor L."/>
            <person name="Lee J."/>
            <person name="Lipzen A."/>
            <person name="Pangilinan J."/>
            <person name="LaButti K."/>
            <person name="Hainaut M."/>
            <person name="Henrissat B."/>
            <person name="Grigoriev I.V."/>
            <person name="Spatafora J.W."/>
            <person name="Aime M.C."/>
        </authorList>
    </citation>
    <scope>NUCLEOTIDE SEQUENCE [LARGE SCALE GENOMIC DNA]</scope>
    <source>
        <strain evidence="10 11">MCA 3645</strain>
    </source>
</reference>
<dbReference type="NCBIfam" id="TIGR01027">
    <property type="entry name" value="proB"/>
    <property type="match status" value="1"/>
</dbReference>